<dbReference type="PANTHER" id="PTHR43785">
    <property type="entry name" value="GAMMA-GLUTAMYLPUTRESCINE SYNTHETASE"/>
    <property type="match status" value="1"/>
</dbReference>
<keyword evidence="1" id="KW-0436">Ligase</keyword>
<evidence type="ECO:0000256" key="2">
    <source>
        <dbReference type="PROSITE-ProRule" id="PRU01331"/>
    </source>
</evidence>
<accession>A0A6A7XXJ9</accession>
<proteinExistence type="inferred from homology"/>
<dbReference type="PROSITE" id="PS51987">
    <property type="entry name" value="GS_CATALYTIC"/>
    <property type="match status" value="1"/>
</dbReference>
<protein>
    <submittedName>
        <fullName evidence="5">Glutamine synthetase</fullName>
    </submittedName>
</protein>
<sequence>MTLRALAARRRPDLAAAEERMRAAGASLLETHFVDLAGTLRTKTGRLRFDPDGEAFNPMLLATARGEGEPNEEPLFPSPFAGVETGFANALALADPATVRHHKWAPETASVFVDLFLADGAPSPLDVRAPLKRQEERALRLGFEPRFAVELEFGLFEADPVLMKTGRFGELTPWGASPANYDAARAPGQATFVARLAERLSALGIGMASFVSEYGRGLYEIALTPKTPLEAADDLARTKLVLRALAAEHGLVATFMARVRPPGRESGCGAHIHQSLWRDGANVFAAEGALSPLALSFAAGQVATLAETHLLFRPTMNSYRRLDLEAWSPETASFGVENRMAAIRGIPGAAAHHARLEHRAAGADANLHLVLTALLAAGLDGIEADLPPPPPASGLPRGADFPPLSRTLAASIEAFAGSAFAERVFGADLTRHYADAARFESDAFERWLASHITDFEWRRYFL</sequence>
<feature type="domain" description="GS catalytic" evidence="4">
    <location>
        <begin position="127"/>
        <end position="462"/>
    </location>
</feature>
<comment type="caution">
    <text evidence="5">The sequence shown here is derived from an EMBL/GenBank/DDBJ whole genome shotgun (WGS) entry which is preliminary data.</text>
</comment>
<dbReference type="Gene3D" id="3.30.590.10">
    <property type="entry name" value="Glutamine synthetase/guanido kinase, catalytic domain"/>
    <property type="match status" value="1"/>
</dbReference>
<dbReference type="SUPFAM" id="SSF55931">
    <property type="entry name" value="Glutamine synthetase/guanido kinase"/>
    <property type="match status" value="1"/>
</dbReference>
<organism evidence="5 6">
    <name type="scientific">Segnochrobactrum spirostomi</name>
    <dbReference type="NCBI Taxonomy" id="2608987"/>
    <lineage>
        <taxon>Bacteria</taxon>
        <taxon>Pseudomonadati</taxon>
        <taxon>Pseudomonadota</taxon>
        <taxon>Alphaproteobacteria</taxon>
        <taxon>Hyphomicrobiales</taxon>
        <taxon>Segnochrobactraceae</taxon>
        <taxon>Segnochrobactrum</taxon>
    </lineage>
</organism>
<gene>
    <name evidence="5" type="ORF">F0357_01430</name>
</gene>
<evidence type="ECO:0000256" key="3">
    <source>
        <dbReference type="RuleBase" id="RU000384"/>
    </source>
</evidence>
<dbReference type="InterPro" id="IPR014746">
    <property type="entry name" value="Gln_synth/guanido_kin_cat_dom"/>
</dbReference>
<dbReference type="PANTHER" id="PTHR43785:SF12">
    <property type="entry name" value="TYPE-1 GLUTAMINE SYNTHETASE 2"/>
    <property type="match status" value="1"/>
</dbReference>
<dbReference type="InterPro" id="IPR008146">
    <property type="entry name" value="Gln_synth_cat_dom"/>
</dbReference>
<comment type="similarity">
    <text evidence="2 3">Belongs to the glutamine synthetase family.</text>
</comment>
<evidence type="ECO:0000259" key="4">
    <source>
        <dbReference type="PROSITE" id="PS51987"/>
    </source>
</evidence>
<reference evidence="5 6" key="1">
    <citation type="submission" date="2019-09" db="EMBL/GenBank/DDBJ databases">
        <title>Segnochrobactrum spirostomi gen. nov., sp. nov., isolated from the ciliate Spirostomum cf. yagiui and description of a novel family, Segnochrobactraceae fam. nov. within the order Rhizobiales of the class Alphaproteobacteria.</title>
        <authorList>
            <person name="Akter S."/>
            <person name="Shazib S.U.A."/>
            <person name="Shin M.K."/>
        </authorList>
    </citation>
    <scope>NUCLEOTIDE SEQUENCE [LARGE SCALE GENOMIC DNA]</scope>
    <source>
        <strain evidence="5 6">Sp-1</strain>
    </source>
</reference>
<name>A0A6A7XXJ9_9HYPH</name>
<evidence type="ECO:0000313" key="5">
    <source>
        <dbReference type="EMBL" id="MQT11354.1"/>
    </source>
</evidence>
<keyword evidence="6" id="KW-1185">Reference proteome</keyword>
<evidence type="ECO:0000256" key="1">
    <source>
        <dbReference type="ARBA" id="ARBA00022598"/>
    </source>
</evidence>
<dbReference type="GO" id="GO:0004356">
    <property type="term" value="F:glutamine synthetase activity"/>
    <property type="evidence" value="ECO:0007669"/>
    <property type="project" value="InterPro"/>
</dbReference>
<dbReference type="SMART" id="SM01230">
    <property type="entry name" value="Gln-synt_C"/>
    <property type="match status" value="1"/>
</dbReference>
<dbReference type="Proteomes" id="UP000332515">
    <property type="component" value="Unassembled WGS sequence"/>
</dbReference>
<dbReference type="RefSeq" id="WP_153477934.1">
    <property type="nucleotide sequence ID" value="NZ_VWNA01000001.1"/>
</dbReference>
<dbReference type="AlphaFoldDB" id="A0A6A7XXJ9"/>
<evidence type="ECO:0000313" key="6">
    <source>
        <dbReference type="Proteomes" id="UP000332515"/>
    </source>
</evidence>
<dbReference type="EMBL" id="VWNA01000001">
    <property type="protein sequence ID" value="MQT11354.1"/>
    <property type="molecule type" value="Genomic_DNA"/>
</dbReference>
<dbReference type="Pfam" id="PF00120">
    <property type="entry name" value="Gln-synt_C"/>
    <property type="match status" value="1"/>
</dbReference>